<sequence length="262" mass="26658">MPRAAARGRSLRVYPGASVERVAAALSSDLGSPRVLGTKGLRALKAGASPWQRSLSSGEGGSRAAAPALTGTTSPRGRPQPGCGARGQAHRIVTTLRGRESHSFPPDARAAGRRGEPAEAPSSSRFRAVCPRGTALDAVPRGPSRWVRRRPDPGSAKKTNTDVFARDQEGEKSPPLPRLRAPPGRGAGGNLLGSRGSEEPGDADGPRPAPPPSAGCAPGPAPSPGFPRALSSLPFVSASPSPAPRFPPARTLALSGSPAASL</sequence>
<organism evidence="1 2">
    <name type="scientific">Rangifer tarandus platyrhynchus</name>
    <name type="common">Svalbard reindeer</name>
    <dbReference type="NCBI Taxonomy" id="3082113"/>
    <lineage>
        <taxon>Eukaryota</taxon>
        <taxon>Metazoa</taxon>
        <taxon>Chordata</taxon>
        <taxon>Craniata</taxon>
        <taxon>Vertebrata</taxon>
        <taxon>Euteleostomi</taxon>
        <taxon>Mammalia</taxon>
        <taxon>Eutheria</taxon>
        <taxon>Laurasiatheria</taxon>
        <taxon>Artiodactyla</taxon>
        <taxon>Ruminantia</taxon>
        <taxon>Pecora</taxon>
        <taxon>Cervidae</taxon>
        <taxon>Odocoileinae</taxon>
        <taxon>Rangifer</taxon>
    </lineage>
</organism>
<dbReference type="Proteomes" id="UP001162501">
    <property type="component" value="Chromosome 21"/>
</dbReference>
<evidence type="ECO:0000313" key="2">
    <source>
        <dbReference type="Proteomes" id="UP001162501"/>
    </source>
</evidence>
<gene>
    <name evidence="1" type="ORF">MRATA1EN3_LOCUS12333</name>
</gene>
<proteinExistence type="predicted"/>
<name>A0ACB0EKE6_RANTA</name>
<accession>A0ACB0EKE6</accession>
<dbReference type="EMBL" id="OX596105">
    <property type="protein sequence ID" value="CAI9701120.1"/>
    <property type="molecule type" value="Genomic_DNA"/>
</dbReference>
<protein>
    <submittedName>
        <fullName evidence="1">Uncharacterized protein</fullName>
    </submittedName>
</protein>
<reference evidence="1" key="1">
    <citation type="submission" date="2023-05" db="EMBL/GenBank/DDBJ databases">
        <authorList>
            <consortium name="ELIXIR-Norway"/>
        </authorList>
    </citation>
    <scope>NUCLEOTIDE SEQUENCE</scope>
</reference>
<evidence type="ECO:0000313" key="1">
    <source>
        <dbReference type="EMBL" id="CAI9701120.1"/>
    </source>
</evidence>